<evidence type="ECO:0000256" key="1">
    <source>
        <dbReference type="ARBA" id="ARBA00022723"/>
    </source>
</evidence>
<dbReference type="InterPro" id="IPR018247">
    <property type="entry name" value="EF_Hand_1_Ca_BS"/>
</dbReference>
<dbReference type="InterPro" id="IPR011992">
    <property type="entry name" value="EF-hand-dom_pair"/>
</dbReference>
<dbReference type="Proteomes" id="UP001359559">
    <property type="component" value="Unassembled WGS sequence"/>
</dbReference>
<dbReference type="EMBL" id="JAYKXN010000004">
    <property type="protein sequence ID" value="KAK7294924.1"/>
    <property type="molecule type" value="Genomic_DNA"/>
</dbReference>
<dbReference type="InterPro" id="IPR039647">
    <property type="entry name" value="EF_hand_pair_protein_CML-like"/>
</dbReference>
<feature type="domain" description="EF-hand" evidence="4">
    <location>
        <begin position="106"/>
        <end position="141"/>
    </location>
</feature>
<reference evidence="5 6" key="1">
    <citation type="submission" date="2024-01" db="EMBL/GenBank/DDBJ databases">
        <title>The genomes of 5 underutilized Papilionoideae crops provide insights into root nodulation and disease resistance.</title>
        <authorList>
            <person name="Yuan L."/>
        </authorList>
    </citation>
    <scope>NUCLEOTIDE SEQUENCE [LARGE SCALE GENOMIC DNA]</scope>
    <source>
        <strain evidence="5">LY-2023</strain>
        <tissue evidence="5">Leaf</tissue>
    </source>
</reference>
<keyword evidence="6" id="KW-1185">Reference proteome</keyword>
<dbReference type="GO" id="GO:0005509">
    <property type="term" value="F:calcium ion binding"/>
    <property type="evidence" value="ECO:0007669"/>
    <property type="project" value="InterPro"/>
</dbReference>
<organism evidence="5 6">
    <name type="scientific">Clitoria ternatea</name>
    <name type="common">Butterfly pea</name>
    <dbReference type="NCBI Taxonomy" id="43366"/>
    <lineage>
        <taxon>Eukaryota</taxon>
        <taxon>Viridiplantae</taxon>
        <taxon>Streptophyta</taxon>
        <taxon>Embryophyta</taxon>
        <taxon>Tracheophyta</taxon>
        <taxon>Spermatophyta</taxon>
        <taxon>Magnoliopsida</taxon>
        <taxon>eudicotyledons</taxon>
        <taxon>Gunneridae</taxon>
        <taxon>Pentapetalae</taxon>
        <taxon>rosids</taxon>
        <taxon>fabids</taxon>
        <taxon>Fabales</taxon>
        <taxon>Fabaceae</taxon>
        <taxon>Papilionoideae</taxon>
        <taxon>50 kb inversion clade</taxon>
        <taxon>NPAAA clade</taxon>
        <taxon>indigoferoid/millettioid clade</taxon>
        <taxon>Phaseoleae</taxon>
        <taxon>Clitoria</taxon>
    </lineage>
</organism>
<dbReference type="Pfam" id="PF13405">
    <property type="entry name" value="EF-hand_6"/>
    <property type="match status" value="1"/>
</dbReference>
<sequence length="211" mass="23766">MIMGQPIISATPSRSFRLRCSSLNSLRLRRIFDMFDKNGDCMITVTEISQALSLLGLDADVEELEAMTRSYIKPGNEGLTFEDFGALHESLGDAYFGILEDEEDAQNESDLWEAFKVFDENGDGYISARELQVVLGKLELVEGNLIDNVDKMIGSVDINHDGRVDFYEFKEMMKNTILPMYFVSDMNAGSLLFNPCSYFAAESQQNQQGFN</sequence>
<dbReference type="PROSITE" id="PS50222">
    <property type="entry name" value="EF_HAND_2"/>
    <property type="match status" value="3"/>
</dbReference>
<dbReference type="Gene3D" id="1.10.238.10">
    <property type="entry name" value="EF-hand"/>
    <property type="match status" value="2"/>
</dbReference>
<gene>
    <name evidence="5" type="ORF">RJT34_17823</name>
</gene>
<feature type="domain" description="EF-hand" evidence="4">
    <location>
        <begin position="144"/>
        <end position="179"/>
    </location>
</feature>
<dbReference type="PANTHER" id="PTHR10891">
    <property type="entry name" value="EF-HAND CALCIUM-BINDING DOMAIN CONTAINING PROTEIN"/>
    <property type="match status" value="1"/>
</dbReference>
<proteinExistence type="predicted"/>
<dbReference type="SUPFAM" id="SSF47473">
    <property type="entry name" value="EF-hand"/>
    <property type="match status" value="1"/>
</dbReference>
<evidence type="ECO:0000256" key="2">
    <source>
        <dbReference type="ARBA" id="ARBA00022737"/>
    </source>
</evidence>
<protein>
    <recommendedName>
        <fullName evidence="4">EF-hand domain-containing protein</fullName>
    </recommendedName>
</protein>
<dbReference type="AlphaFoldDB" id="A0AAN9JCS0"/>
<feature type="domain" description="EF-hand" evidence="4">
    <location>
        <begin position="23"/>
        <end position="58"/>
    </location>
</feature>
<dbReference type="CDD" id="cd00051">
    <property type="entry name" value="EFh"/>
    <property type="match status" value="1"/>
</dbReference>
<comment type="caution">
    <text evidence="5">The sequence shown here is derived from an EMBL/GenBank/DDBJ whole genome shotgun (WGS) entry which is preliminary data.</text>
</comment>
<evidence type="ECO:0000259" key="4">
    <source>
        <dbReference type="PROSITE" id="PS50222"/>
    </source>
</evidence>
<dbReference type="SMART" id="SM00054">
    <property type="entry name" value="EFh"/>
    <property type="match status" value="3"/>
</dbReference>
<evidence type="ECO:0000256" key="3">
    <source>
        <dbReference type="ARBA" id="ARBA00022837"/>
    </source>
</evidence>
<keyword evidence="1" id="KW-0479">Metal-binding</keyword>
<evidence type="ECO:0000313" key="5">
    <source>
        <dbReference type="EMBL" id="KAK7294924.1"/>
    </source>
</evidence>
<evidence type="ECO:0000313" key="6">
    <source>
        <dbReference type="Proteomes" id="UP001359559"/>
    </source>
</evidence>
<accession>A0AAN9JCS0</accession>
<dbReference type="FunFam" id="1.10.238.10:FF:000001">
    <property type="entry name" value="Calmodulin 1"/>
    <property type="match status" value="1"/>
</dbReference>
<dbReference type="PROSITE" id="PS00018">
    <property type="entry name" value="EF_HAND_1"/>
    <property type="match status" value="2"/>
</dbReference>
<dbReference type="Pfam" id="PF13499">
    <property type="entry name" value="EF-hand_7"/>
    <property type="match status" value="1"/>
</dbReference>
<keyword evidence="2" id="KW-0677">Repeat</keyword>
<keyword evidence="3" id="KW-0106">Calcium</keyword>
<name>A0AAN9JCS0_CLITE</name>
<dbReference type="InterPro" id="IPR002048">
    <property type="entry name" value="EF_hand_dom"/>
</dbReference>